<feature type="domain" description="Polysaccharide export protein N-terminal" evidence="2">
    <location>
        <begin position="35"/>
        <end position="108"/>
    </location>
</feature>
<dbReference type="Proteomes" id="UP001597373">
    <property type="component" value="Unassembled WGS sequence"/>
</dbReference>
<evidence type="ECO:0000313" key="4">
    <source>
        <dbReference type="EMBL" id="MFD2258904.1"/>
    </source>
</evidence>
<gene>
    <name evidence="4" type="ORF">ACFSMZ_03900</name>
</gene>
<evidence type="ECO:0000256" key="1">
    <source>
        <dbReference type="ARBA" id="ARBA00022729"/>
    </source>
</evidence>
<dbReference type="RefSeq" id="WP_345099626.1">
    <property type="nucleotide sequence ID" value="NZ_BAABGS010000067.1"/>
</dbReference>
<evidence type="ECO:0000313" key="5">
    <source>
        <dbReference type="Proteomes" id="UP001597373"/>
    </source>
</evidence>
<dbReference type="PROSITE" id="PS51257">
    <property type="entry name" value="PROKAR_LIPOPROTEIN"/>
    <property type="match status" value="1"/>
</dbReference>
<dbReference type="PANTHER" id="PTHR33619:SF3">
    <property type="entry name" value="POLYSACCHARIDE EXPORT PROTEIN GFCE-RELATED"/>
    <property type="match status" value="1"/>
</dbReference>
<proteinExistence type="predicted"/>
<dbReference type="InterPro" id="IPR003715">
    <property type="entry name" value="Poly_export_N"/>
</dbReference>
<accession>A0ABW5DDD4</accession>
<keyword evidence="5" id="KW-1185">Reference proteome</keyword>
<comment type="caution">
    <text evidence="4">The sequence shown here is derived from an EMBL/GenBank/DDBJ whole genome shotgun (WGS) entry which is preliminary data.</text>
</comment>
<dbReference type="EMBL" id="JBHUIR010000016">
    <property type="protein sequence ID" value="MFD2258904.1"/>
    <property type="molecule type" value="Genomic_DNA"/>
</dbReference>
<dbReference type="Pfam" id="PF02563">
    <property type="entry name" value="Poly_export"/>
    <property type="match status" value="1"/>
</dbReference>
<reference evidence="5" key="1">
    <citation type="journal article" date="2019" name="Int. J. Syst. Evol. Microbiol.">
        <title>The Global Catalogue of Microorganisms (GCM) 10K type strain sequencing project: providing services to taxonomists for standard genome sequencing and annotation.</title>
        <authorList>
            <consortium name="The Broad Institute Genomics Platform"/>
            <consortium name="The Broad Institute Genome Sequencing Center for Infectious Disease"/>
            <person name="Wu L."/>
            <person name="Ma J."/>
        </authorList>
    </citation>
    <scope>NUCLEOTIDE SEQUENCE [LARGE SCALE GENOMIC DNA]</scope>
    <source>
        <strain evidence="5">KCTC 23707</strain>
    </source>
</reference>
<keyword evidence="1" id="KW-0732">Signal</keyword>
<dbReference type="PANTHER" id="PTHR33619">
    <property type="entry name" value="POLYSACCHARIDE EXPORT PROTEIN GFCE-RELATED"/>
    <property type="match status" value="1"/>
</dbReference>
<dbReference type="InterPro" id="IPR049712">
    <property type="entry name" value="Poly_export"/>
</dbReference>
<dbReference type="InterPro" id="IPR019554">
    <property type="entry name" value="Soluble_ligand-bd"/>
</dbReference>
<dbReference type="Pfam" id="PF10531">
    <property type="entry name" value="SLBB"/>
    <property type="match status" value="1"/>
</dbReference>
<dbReference type="Gene3D" id="3.30.1950.10">
    <property type="entry name" value="wza like domain"/>
    <property type="match status" value="1"/>
</dbReference>
<evidence type="ECO:0000259" key="2">
    <source>
        <dbReference type="Pfam" id="PF02563"/>
    </source>
</evidence>
<organism evidence="4 5">
    <name type="scientific">Chelativorans composti</name>
    <dbReference type="NCBI Taxonomy" id="768533"/>
    <lineage>
        <taxon>Bacteria</taxon>
        <taxon>Pseudomonadati</taxon>
        <taxon>Pseudomonadota</taxon>
        <taxon>Alphaproteobacteria</taxon>
        <taxon>Hyphomicrobiales</taxon>
        <taxon>Phyllobacteriaceae</taxon>
        <taxon>Chelativorans</taxon>
    </lineage>
</organism>
<sequence>MKKPFSSLVAIVLAIAAAGCTGYRTPPPAFHATLNQPYVLDSGDKIRVIVYDQPELTNTYSVDQAGYINFPLVGAVPARGATVKELEKRLADKLRQGYLRNPDVSAEVDQYRPIFIMGEVGAPGQYSYVPSMTVQKAVAVAGGYTPRANQESVDITRQINGKVITGRVPTSDPVLPGDTLYVRERLF</sequence>
<protein>
    <submittedName>
        <fullName evidence="4">Polysaccharide biosynthesis/export family protein</fullName>
    </submittedName>
</protein>
<evidence type="ECO:0000259" key="3">
    <source>
        <dbReference type="Pfam" id="PF10531"/>
    </source>
</evidence>
<feature type="domain" description="Soluble ligand binding" evidence="3">
    <location>
        <begin position="114"/>
        <end position="164"/>
    </location>
</feature>
<name>A0ABW5DDD4_9HYPH</name>